<dbReference type="EMBL" id="JACDTQ010000773">
    <property type="protein sequence ID" value="KAF5926311.1"/>
    <property type="molecule type" value="Genomic_DNA"/>
</dbReference>
<dbReference type="Proteomes" id="UP000551758">
    <property type="component" value="Unassembled WGS sequence"/>
</dbReference>
<feature type="compositionally biased region" description="Basic and acidic residues" evidence="1">
    <location>
        <begin position="72"/>
        <end position="89"/>
    </location>
</feature>
<feature type="region of interest" description="Disordered" evidence="1">
    <location>
        <begin position="67"/>
        <end position="89"/>
    </location>
</feature>
<feature type="non-terminal residue" evidence="2">
    <location>
        <position position="1"/>
    </location>
</feature>
<protein>
    <submittedName>
        <fullName evidence="2">Uncharacterized protein</fullName>
    </submittedName>
</protein>
<proteinExistence type="predicted"/>
<keyword evidence="3" id="KW-1185">Reference proteome</keyword>
<name>A0A7J7FED7_DICBM</name>
<dbReference type="AlphaFoldDB" id="A0A7J7FED7"/>
<comment type="caution">
    <text evidence="2">The sequence shown here is derived from an EMBL/GenBank/DDBJ whole genome shotgun (WGS) entry which is preliminary data.</text>
</comment>
<accession>A0A7J7FED7</accession>
<gene>
    <name evidence="2" type="ORF">HPG69_011442</name>
</gene>
<evidence type="ECO:0000313" key="3">
    <source>
        <dbReference type="Proteomes" id="UP000551758"/>
    </source>
</evidence>
<evidence type="ECO:0000313" key="2">
    <source>
        <dbReference type="EMBL" id="KAF5926311.1"/>
    </source>
</evidence>
<organism evidence="2 3">
    <name type="scientific">Diceros bicornis minor</name>
    <name type="common">South-central black rhinoceros</name>
    <dbReference type="NCBI Taxonomy" id="77932"/>
    <lineage>
        <taxon>Eukaryota</taxon>
        <taxon>Metazoa</taxon>
        <taxon>Chordata</taxon>
        <taxon>Craniata</taxon>
        <taxon>Vertebrata</taxon>
        <taxon>Euteleostomi</taxon>
        <taxon>Mammalia</taxon>
        <taxon>Eutheria</taxon>
        <taxon>Laurasiatheria</taxon>
        <taxon>Perissodactyla</taxon>
        <taxon>Rhinocerotidae</taxon>
        <taxon>Diceros</taxon>
    </lineage>
</organism>
<reference evidence="2 3" key="1">
    <citation type="journal article" date="2020" name="Mol. Biol. Evol.">
        <title>Interspecific Gene Flow and the Evolution of Specialization in Black and White Rhinoceros.</title>
        <authorList>
            <person name="Moodley Y."/>
            <person name="Westbury M.V."/>
            <person name="Russo I.M."/>
            <person name="Gopalakrishnan S."/>
            <person name="Rakotoarivelo A."/>
            <person name="Olsen R.A."/>
            <person name="Prost S."/>
            <person name="Tunstall T."/>
            <person name="Ryder O.A."/>
            <person name="Dalen L."/>
            <person name="Bruford M.W."/>
        </authorList>
    </citation>
    <scope>NUCLEOTIDE SEQUENCE [LARGE SCALE GENOMIC DNA]</scope>
    <source>
        <strain evidence="2">SBR-YM</strain>
        <tissue evidence="2">Skin</tissue>
    </source>
</reference>
<evidence type="ECO:0000256" key="1">
    <source>
        <dbReference type="SAM" id="MobiDB-lite"/>
    </source>
</evidence>
<sequence>DAGARSICIGDRDYIRDLGSTANMSFIQEVTNHRLDVNPSREPEVYTSDRNEAEHLQVTVGASLPTGFEQTAADKERENLRSSCKISKD</sequence>